<gene>
    <name evidence="1" type="primary">virB4_7</name>
    <name evidence="1" type="ORF">SDC9_204763</name>
</gene>
<name>A0A645J2X1_9ZZZZ</name>
<protein>
    <submittedName>
        <fullName evidence="1">Type IV secretion system protein virB4</fullName>
    </submittedName>
</protein>
<proteinExistence type="predicted"/>
<dbReference type="InterPro" id="IPR027417">
    <property type="entry name" value="P-loop_NTPase"/>
</dbReference>
<dbReference type="EMBL" id="VSSQ01128168">
    <property type="protein sequence ID" value="MPN57069.1"/>
    <property type="molecule type" value="Genomic_DNA"/>
</dbReference>
<accession>A0A645J2X1</accession>
<dbReference type="AlphaFoldDB" id="A0A645J2X1"/>
<dbReference type="SUPFAM" id="SSF52540">
    <property type="entry name" value="P-loop containing nucleoside triphosphate hydrolases"/>
    <property type="match status" value="1"/>
</dbReference>
<reference evidence="1" key="1">
    <citation type="submission" date="2019-08" db="EMBL/GenBank/DDBJ databases">
        <authorList>
            <person name="Kucharzyk K."/>
            <person name="Murdoch R.W."/>
            <person name="Higgins S."/>
            <person name="Loffler F."/>
        </authorList>
    </citation>
    <scope>NUCLEOTIDE SEQUENCE</scope>
</reference>
<dbReference type="Gene3D" id="3.40.50.300">
    <property type="entry name" value="P-loop containing nucleotide triphosphate hydrolases"/>
    <property type="match status" value="1"/>
</dbReference>
<comment type="caution">
    <text evidence="1">The sequence shown here is derived from an EMBL/GenBank/DDBJ whole genome shotgun (WGS) entry which is preliminary data.</text>
</comment>
<organism evidence="1">
    <name type="scientific">bioreactor metagenome</name>
    <dbReference type="NCBI Taxonomy" id="1076179"/>
    <lineage>
        <taxon>unclassified sequences</taxon>
        <taxon>metagenomes</taxon>
        <taxon>ecological metagenomes</taxon>
    </lineage>
</organism>
<evidence type="ECO:0000313" key="1">
    <source>
        <dbReference type="EMBL" id="MPN57069.1"/>
    </source>
</evidence>
<sequence>MTIRKQDGFLVCFTQAPKQVIRSPIAFAIIEQTATKIFLPNPEADRDDYIKHFKLSEKEYELIRDLPEKSRRFLIKQGSNSVVAELDLRGFDDELAVLSGNTATSLLAEQLVAQLGEDPANWLPEFHKIRRERIAA</sequence>